<evidence type="ECO:0000256" key="2">
    <source>
        <dbReference type="ARBA" id="ARBA00022475"/>
    </source>
</evidence>
<accession>A0A1W1EJJ7</accession>
<comment type="subcellular location">
    <subcellularLocation>
        <location evidence="1">Cell membrane</location>
        <topology evidence="1">Multi-pass membrane protein</topology>
    </subcellularLocation>
</comment>
<feature type="transmembrane region" description="Helical" evidence="6">
    <location>
        <begin position="281"/>
        <end position="301"/>
    </location>
</feature>
<keyword evidence="5 6" id="KW-0472">Membrane</keyword>
<dbReference type="InterPro" id="IPR005495">
    <property type="entry name" value="LptG/LptF_permease"/>
</dbReference>
<keyword evidence="3 6" id="KW-0812">Transmembrane</keyword>
<feature type="transmembrane region" description="Helical" evidence="6">
    <location>
        <begin position="47"/>
        <end position="65"/>
    </location>
</feature>
<organism evidence="7">
    <name type="scientific">hydrothermal vent metagenome</name>
    <dbReference type="NCBI Taxonomy" id="652676"/>
    <lineage>
        <taxon>unclassified sequences</taxon>
        <taxon>metagenomes</taxon>
        <taxon>ecological metagenomes</taxon>
    </lineage>
</organism>
<dbReference type="GO" id="GO:0015920">
    <property type="term" value="P:lipopolysaccharide transport"/>
    <property type="evidence" value="ECO:0007669"/>
    <property type="project" value="TreeGrafter"/>
</dbReference>
<proteinExistence type="predicted"/>
<sequence length="305" mass="35148">MYYISQEALALLYPLALIFGAIMTKISFIKSNALGALYSFGYSRKDILLPFIVVALLTHLIFIYLHTTSFSYGNYNSKFLYKNSNTQITKDNLFFKYNNSFVYVKKLDPIKRVIYDIKIFEIKNYKLISTITASKAKFNNNLWIAEDVTIKTPIYINGNLSYFKTTKSKTINTLKGYEPQMIKQIYQNQDLNIIDSYNSYQLLTTQELDSYKMRSSIYTKTIFPLFAIFLIIIIFLKMPTYARFTNISISISMALASTFSIWGFLFALNQIGFSGTIAPEFTTILPIILLGIYAMSIYIGANRRI</sequence>
<keyword evidence="4 6" id="KW-1133">Transmembrane helix</keyword>
<evidence type="ECO:0000256" key="5">
    <source>
        <dbReference type="ARBA" id="ARBA00023136"/>
    </source>
</evidence>
<dbReference type="AlphaFoldDB" id="A0A1W1EJJ7"/>
<reference evidence="7" key="1">
    <citation type="submission" date="2016-10" db="EMBL/GenBank/DDBJ databases">
        <authorList>
            <person name="de Groot N.N."/>
        </authorList>
    </citation>
    <scope>NUCLEOTIDE SEQUENCE</scope>
</reference>
<keyword evidence="2" id="KW-1003">Cell membrane</keyword>
<evidence type="ECO:0000313" key="7">
    <source>
        <dbReference type="EMBL" id="SHO80986.1"/>
    </source>
</evidence>
<dbReference type="Pfam" id="PF03739">
    <property type="entry name" value="LptF_LptG"/>
    <property type="match status" value="1"/>
</dbReference>
<dbReference type="PANTHER" id="PTHR33529">
    <property type="entry name" value="SLR0882 PROTEIN-RELATED"/>
    <property type="match status" value="1"/>
</dbReference>
<feature type="transmembrane region" description="Helical" evidence="6">
    <location>
        <begin position="248"/>
        <end position="269"/>
    </location>
</feature>
<dbReference type="GO" id="GO:0043190">
    <property type="term" value="C:ATP-binding cassette (ABC) transporter complex"/>
    <property type="evidence" value="ECO:0007669"/>
    <property type="project" value="TreeGrafter"/>
</dbReference>
<evidence type="ECO:0000256" key="4">
    <source>
        <dbReference type="ARBA" id="ARBA00022989"/>
    </source>
</evidence>
<evidence type="ECO:0000256" key="1">
    <source>
        <dbReference type="ARBA" id="ARBA00004651"/>
    </source>
</evidence>
<protein>
    <submittedName>
        <fullName evidence="7">Permease YjgP/YjgQ</fullName>
    </submittedName>
</protein>
<feature type="transmembrane region" description="Helical" evidence="6">
    <location>
        <begin position="12"/>
        <end position="35"/>
    </location>
</feature>
<evidence type="ECO:0000256" key="6">
    <source>
        <dbReference type="SAM" id="Phobius"/>
    </source>
</evidence>
<dbReference type="EMBL" id="FRYL01000023">
    <property type="protein sequence ID" value="SHO80986.1"/>
    <property type="molecule type" value="Genomic_DNA"/>
</dbReference>
<evidence type="ECO:0000256" key="3">
    <source>
        <dbReference type="ARBA" id="ARBA00022692"/>
    </source>
</evidence>
<name>A0A1W1EJJ7_9ZZZZ</name>
<dbReference type="PANTHER" id="PTHR33529:SF6">
    <property type="entry name" value="YJGP_YJGQ FAMILY PERMEASE"/>
    <property type="match status" value="1"/>
</dbReference>
<gene>
    <name evidence="7" type="ORF">MNB_SV-15-38</name>
</gene>
<feature type="transmembrane region" description="Helical" evidence="6">
    <location>
        <begin position="217"/>
        <end position="236"/>
    </location>
</feature>